<organism evidence="11 12">
    <name type="scientific">Embleya scabrispora</name>
    <dbReference type="NCBI Taxonomy" id="159449"/>
    <lineage>
        <taxon>Bacteria</taxon>
        <taxon>Bacillati</taxon>
        <taxon>Actinomycetota</taxon>
        <taxon>Actinomycetes</taxon>
        <taxon>Kitasatosporales</taxon>
        <taxon>Streptomycetaceae</taxon>
        <taxon>Embleya</taxon>
    </lineage>
</organism>
<dbReference type="AlphaFoldDB" id="A0A1T3NNQ3"/>
<keyword evidence="6 8" id="KW-0275">Fatty acid biosynthesis</keyword>
<evidence type="ECO:0000256" key="4">
    <source>
        <dbReference type="ARBA" id="ARBA00022832"/>
    </source>
</evidence>
<evidence type="ECO:0000256" key="3">
    <source>
        <dbReference type="ARBA" id="ARBA00022516"/>
    </source>
</evidence>
<feature type="compositionally biased region" description="Pro residues" evidence="9">
    <location>
        <begin position="53"/>
        <end position="64"/>
    </location>
</feature>
<dbReference type="Gene3D" id="2.40.50.100">
    <property type="match status" value="1"/>
</dbReference>
<evidence type="ECO:0000256" key="6">
    <source>
        <dbReference type="ARBA" id="ARBA00023160"/>
    </source>
</evidence>
<accession>A0A1T3NNQ3</accession>
<dbReference type="FunFam" id="2.40.50.100:FF:000003">
    <property type="entry name" value="Acetyl-CoA carboxylase biotin carboxyl carrier protein"/>
    <property type="match status" value="1"/>
</dbReference>
<dbReference type="InterPro" id="IPR001249">
    <property type="entry name" value="AcCoA_biotinCC"/>
</dbReference>
<dbReference type="Pfam" id="PF00364">
    <property type="entry name" value="Biotin_lipoyl"/>
    <property type="match status" value="1"/>
</dbReference>
<comment type="caution">
    <text evidence="11">The sequence shown here is derived from an EMBL/GenBank/DDBJ whole genome shotgun (WGS) entry which is preliminary data.</text>
</comment>
<reference evidence="11 12" key="1">
    <citation type="submission" date="2017-03" db="EMBL/GenBank/DDBJ databases">
        <title>Draft genome sequence of Streptomyces scabrisporus NF3, endophyte isolated from Amphipterygium adstringens.</title>
        <authorList>
            <person name="Vazquez M."/>
            <person name="Ceapa C.D."/>
            <person name="Rodriguez Luna D."/>
            <person name="Sanchez Esquivel S."/>
        </authorList>
    </citation>
    <scope>NUCLEOTIDE SEQUENCE [LARGE SCALE GENOMIC DNA]</scope>
    <source>
        <strain evidence="11 12">NF3</strain>
    </source>
</reference>
<keyword evidence="3 8" id="KW-0444">Lipid biosynthesis</keyword>
<evidence type="ECO:0000256" key="1">
    <source>
        <dbReference type="ARBA" id="ARBA00005194"/>
    </source>
</evidence>
<dbReference type="InterPro" id="IPR001882">
    <property type="entry name" value="Biotin_BS"/>
</dbReference>
<dbReference type="SUPFAM" id="SSF51230">
    <property type="entry name" value="Single hybrid motif"/>
    <property type="match status" value="1"/>
</dbReference>
<dbReference type="NCBIfam" id="TIGR00531">
    <property type="entry name" value="BCCP"/>
    <property type="match status" value="1"/>
</dbReference>
<dbReference type="UniPathway" id="UPA00094"/>
<dbReference type="GO" id="GO:0003989">
    <property type="term" value="F:acetyl-CoA carboxylase activity"/>
    <property type="evidence" value="ECO:0007669"/>
    <property type="project" value="InterPro"/>
</dbReference>
<dbReference type="PANTHER" id="PTHR45266">
    <property type="entry name" value="OXALOACETATE DECARBOXYLASE ALPHA CHAIN"/>
    <property type="match status" value="1"/>
</dbReference>
<keyword evidence="7 8" id="KW-0092">Biotin</keyword>
<dbReference type="OrthoDB" id="9811735at2"/>
<evidence type="ECO:0000256" key="7">
    <source>
        <dbReference type="ARBA" id="ARBA00023267"/>
    </source>
</evidence>
<dbReference type="CDD" id="cd06850">
    <property type="entry name" value="biotinyl_domain"/>
    <property type="match status" value="1"/>
</dbReference>
<evidence type="ECO:0000259" key="10">
    <source>
        <dbReference type="PROSITE" id="PS50968"/>
    </source>
</evidence>
<dbReference type="GO" id="GO:0006633">
    <property type="term" value="P:fatty acid biosynthetic process"/>
    <property type="evidence" value="ECO:0007669"/>
    <property type="project" value="UniProtKB-UniPathway"/>
</dbReference>
<comment type="function">
    <text evidence="8">This protein is a component of the acetyl coenzyme A carboxylase complex; first, biotin carboxylase catalyzes the carboxylation of the carrier protein and then the transcarboxylase transfers the carboxyl group to form malonyl-CoA.</text>
</comment>
<evidence type="ECO:0000313" key="12">
    <source>
        <dbReference type="Proteomes" id="UP000190037"/>
    </source>
</evidence>
<gene>
    <name evidence="11" type="ORF">B4N89_39925</name>
</gene>
<evidence type="ECO:0000256" key="9">
    <source>
        <dbReference type="SAM" id="MobiDB-lite"/>
    </source>
</evidence>
<evidence type="ECO:0000256" key="8">
    <source>
        <dbReference type="RuleBase" id="RU364072"/>
    </source>
</evidence>
<dbReference type="GO" id="GO:0009317">
    <property type="term" value="C:acetyl-CoA carboxylase complex"/>
    <property type="evidence" value="ECO:0007669"/>
    <property type="project" value="InterPro"/>
</dbReference>
<feature type="region of interest" description="Disordered" evidence="9">
    <location>
        <begin position="53"/>
        <end position="72"/>
    </location>
</feature>
<keyword evidence="4 8" id="KW-0276">Fatty acid metabolism</keyword>
<proteinExistence type="predicted"/>
<dbReference type="PROSITE" id="PS50968">
    <property type="entry name" value="BIOTINYL_LIPOYL"/>
    <property type="match status" value="1"/>
</dbReference>
<dbReference type="EMBL" id="MWQN01000003">
    <property type="protein sequence ID" value="OPC78335.1"/>
    <property type="molecule type" value="Genomic_DNA"/>
</dbReference>
<dbReference type="RefSeq" id="WP_078981426.1">
    <property type="nucleotide sequence ID" value="NZ_MWQN01000003.1"/>
</dbReference>
<dbReference type="InterPro" id="IPR000089">
    <property type="entry name" value="Biotin_lipoyl"/>
</dbReference>
<protein>
    <recommendedName>
        <fullName evidence="2 8">Biotin carboxyl carrier protein of acetyl-CoA carboxylase</fullName>
    </recommendedName>
</protein>
<evidence type="ECO:0000256" key="5">
    <source>
        <dbReference type="ARBA" id="ARBA00023098"/>
    </source>
</evidence>
<dbReference type="PRINTS" id="PR01071">
    <property type="entry name" value="ACOABIOTINCC"/>
</dbReference>
<dbReference type="PANTHER" id="PTHR45266:SF3">
    <property type="entry name" value="OXALOACETATE DECARBOXYLASE ALPHA CHAIN"/>
    <property type="match status" value="1"/>
</dbReference>
<evidence type="ECO:0000313" key="11">
    <source>
        <dbReference type="EMBL" id="OPC78335.1"/>
    </source>
</evidence>
<keyword evidence="12" id="KW-1185">Reference proteome</keyword>
<name>A0A1T3NNQ3_9ACTN</name>
<evidence type="ECO:0000256" key="2">
    <source>
        <dbReference type="ARBA" id="ARBA00017562"/>
    </source>
</evidence>
<dbReference type="STRING" id="159449.B4N89_39925"/>
<feature type="domain" description="Lipoyl-binding" evidence="10">
    <location>
        <begin position="76"/>
        <end position="152"/>
    </location>
</feature>
<sequence length="157" mass="16105">MTGADQQGPAATLAALHAALDRVLHDAPRPPTHVVVRSGGESIELTWSAAVAPPPVPEAAPPAPVEAERQPAASDGHLVRAPLVGTFYAAPEPGAPPFVAVGDLVEAGQQVAIIEAMKLMNPIEADRAGRVTAVLIKNGEGVGYDEPLFELDCDGQG</sequence>
<dbReference type="InterPro" id="IPR050709">
    <property type="entry name" value="Biotin_Carboxyl_Carrier/Decarb"/>
</dbReference>
<dbReference type="InterPro" id="IPR011053">
    <property type="entry name" value="Single_hybrid_motif"/>
</dbReference>
<dbReference type="Proteomes" id="UP000190037">
    <property type="component" value="Unassembled WGS sequence"/>
</dbReference>
<dbReference type="PROSITE" id="PS00188">
    <property type="entry name" value="BIOTIN"/>
    <property type="match status" value="1"/>
</dbReference>
<keyword evidence="5 8" id="KW-0443">Lipid metabolism</keyword>
<comment type="pathway">
    <text evidence="1 8">Lipid metabolism; fatty acid biosynthesis.</text>
</comment>